<reference evidence="1 2" key="1">
    <citation type="submission" date="2017-07" db="EMBL/GenBank/DDBJ databases">
        <authorList>
            <person name="Sun Z.S."/>
            <person name="Albrecht U."/>
            <person name="Echele G."/>
            <person name="Lee C.C."/>
        </authorList>
    </citation>
    <scope>NUCLEOTIDE SEQUENCE [LARGE SCALE GENOMIC DNA]</scope>
    <source>
        <strain evidence="2">type strain: KCTC 22618</strain>
    </source>
</reference>
<protein>
    <submittedName>
        <fullName evidence="1">Uncharacterized protein</fullName>
    </submittedName>
</protein>
<keyword evidence="2" id="KW-1185">Reference proteome</keyword>
<dbReference type="Proteomes" id="UP000215214">
    <property type="component" value="Chromosome TJEJU"/>
</dbReference>
<sequence length="445" mass="53000">MQKKNLITFYFIVFILGLYAQKNEYWKDNWKKITITDDFYKPNSVYFSSKHNKCEINRNYELRSLVNNENITTKINSSLIDSLFLAIQTQKKSKTNPLQMFNKDSDWLASNAEELWGKYWYRIDEKKNEQIDSFAITIIKDYKKNKNLVWSMQGEGTDRNLSFVRIQIITEKDTLNITSTGKFPYMLPWYVENTKVYNSDISTILSKIIPDEVEVNKEKLLGTNFNFTLLNLIKNKYLKDRINYIKLKKKYKKQFKYLEKEFVIKRIEESYMSSVEWEGIMTKSLEIELLDKNGFDNIEFYTIFNANFPFSSSKSIVRNKNKLLKILENNPVFKYSINCENCVGEIHWVKSKSFSRKAKEHFIEDLINRGADKNKYKGRYKDAIFFELTEERESGKSISRWIFLKDGTLILWELEGNYLMNLSKELMKERGFVCLEIKKEEFDAN</sequence>
<gene>
    <name evidence="1" type="ORF">TJEJU_3380</name>
</gene>
<organism evidence="1 2">
    <name type="scientific">Tenacibaculum jejuense</name>
    <dbReference type="NCBI Taxonomy" id="584609"/>
    <lineage>
        <taxon>Bacteria</taxon>
        <taxon>Pseudomonadati</taxon>
        <taxon>Bacteroidota</taxon>
        <taxon>Flavobacteriia</taxon>
        <taxon>Flavobacteriales</taxon>
        <taxon>Flavobacteriaceae</taxon>
        <taxon>Tenacibaculum</taxon>
    </lineage>
</organism>
<proteinExistence type="predicted"/>
<name>A0A238UF49_9FLAO</name>
<dbReference type="KEGG" id="tje:TJEJU_3380"/>
<dbReference type="EMBL" id="LT899436">
    <property type="protein sequence ID" value="SNR17030.1"/>
    <property type="molecule type" value="Genomic_DNA"/>
</dbReference>
<dbReference type="RefSeq" id="WP_095073973.1">
    <property type="nucleotide sequence ID" value="NZ_LT899436.1"/>
</dbReference>
<evidence type="ECO:0000313" key="1">
    <source>
        <dbReference type="EMBL" id="SNR17030.1"/>
    </source>
</evidence>
<dbReference type="OrthoDB" id="1399005at2"/>
<dbReference type="AlphaFoldDB" id="A0A238UF49"/>
<evidence type="ECO:0000313" key="2">
    <source>
        <dbReference type="Proteomes" id="UP000215214"/>
    </source>
</evidence>
<accession>A0A238UF49</accession>